<dbReference type="PANTHER" id="PTHR45641:SF19">
    <property type="entry name" value="NEPHROCYSTIN-3"/>
    <property type="match status" value="1"/>
</dbReference>
<name>A0AAD2CPU8_9STRA</name>
<dbReference type="SUPFAM" id="SSF48452">
    <property type="entry name" value="TPR-like"/>
    <property type="match status" value="1"/>
</dbReference>
<dbReference type="AlphaFoldDB" id="A0AAD2CPU8"/>
<protein>
    <recommendedName>
        <fullName evidence="5">Kinesin light chain</fullName>
    </recommendedName>
</protein>
<feature type="non-terminal residue" evidence="3">
    <location>
        <position position="1"/>
    </location>
</feature>
<dbReference type="PANTHER" id="PTHR45641">
    <property type="entry name" value="TETRATRICOPEPTIDE REPEAT PROTEIN (AFU_ORTHOLOGUE AFUA_6G03870)"/>
    <property type="match status" value="1"/>
</dbReference>
<keyword evidence="2" id="KW-0802">TPR repeat</keyword>
<reference evidence="3" key="1">
    <citation type="submission" date="2023-08" db="EMBL/GenBank/DDBJ databases">
        <authorList>
            <person name="Audoor S."/>
            <person name="Bilcke G."/>
        </authorList>
    </citation>
    <scope>NUCLEOTIDE SEQUENCE</scope>
</reference>
<organism evidence="3 4">
    <name type="scientific">Cylindrotheca closterium</name>
    <dbReference type="NCBI Taxonomy" id="2856"/>
    <lineage>
        <taxon>Eukaryota</taxon>
        <taxon>Sar</taxon>
        <taxon>Stramenopiles</taxon>
        <taxon>Ochrophyta</taxon>
        <taxon>Bacillariophyta</taxon>
        <taxon>Bacillariophyceae</taxon>
        <taxon>Bacillariophycidae</taxon>
        <taxon>Bacillariales</taxon>
        <taxon>Bacillariaceae</taxon>
        <taxon>Cylindrotheca</taxon>
    </lineage>
</organism>
<gene>
    <name evidence="3" type="ORF">CYCCA115_LOCUS7313</name>
</gene>
<proteinExistence type="predicted"/>
<evidence type="ECO:0000256" key="2">
    <source>
        <dbReference type="ARBA" id="ARBA00022803"/>
    </source>
</evidence>
<dbReference type="Proteomes" id="UP001295423">
    <property type="component" value="Unassembled WGS sequence"/>
</dbReference>
<evidence type="ECO:0000256" key="1">
    <source>
        <dbReference type="ARBA" id="ARBA00022737"/>
    </source>
</evidence>
<keyword evidence="1" id="KW-0677">Repeat</keyword>
<evidence type="ECO:0008006" key="5">
    <source>
        <dbReference type="Google" id="ProtNLM"/>
    </source>
</evidence>
<dbReference type="EMBL" id="CAKOGP040000993">
    <property type="protein sequence ID" value="CAJ1941005.1"/>
    <property type="molecule type" value="Genomic_DNA"/>
</dbReference>
<evidence type="ECO:0000313" key="4">
    <source>
        <dbReference type="Proteomes" id="UP001295423"/>
    </source>
</evidence>
<evidence type="ECO:0000313" key="3">
    <source>
        <dbReference type="EMBL" id="CAJ1941005.1"/>
    </source>
</evidence>
<accession>A0AAD2CPU8</accession>
<comment type="caution">
    <text evidence="3">The sequence shown here is derived from an EMBL/GenBank/DDBJ whole genome shotgun (WGS) entry which is preliminary data.</text>
</comment>
<keyword evidence="4" id="KW-1185">Reference proteome</keyword>
<dbReference type="Gene3D" id="1.25.40.10">
    <property type="entry name" value="Tetratricopeptide repeat domain"/>
    <property type="match status" value="1"/>
</dbReference>
<dbReference type="Pfam" id="PF13424">
    <property type="entry name" value="TPR_12"/>
    <property type="match status" value="1"/>
</dbReference>
<sequence>AFGEVLQQLGRIEESSVQFEKALSIFRNNLGDNHPRVAMVYNFIAKDLAQTGHQNKAVELLEKAVKIQLKNSRDDHPDLAKIYATMSDISNAEDLQEKP</sequence>
<dbReference type="InterPro" id="IPR011990">
    <property type="entry name" value="TPR-like_helical_dom_sf"/>
</dbReference>